<gene>
    <name evidence="3" type="ORF">Tsumi_03760</name>
</gene>
<evidence type="ECO:0000259" key="2">
    <source>
        <dbReference type="Pfam" id="PF00881"/>
    </source>
</evidence>
<dbReference type="PANTHER" id="PTHR23026">
    <property type="entry name" value="NADPH NITROREDUCTASE"/>
    <property type="match status" value="1"/>
</dbReference>
<feature type="domain" description="Nitroreductase" evidence="2">
    <location>
        <begin position="54"/>
        <end position="198"/>
    </location>
</feature>
<organism evidence="3 4">
    <name type="scientific">Porphyromonas miyakawae</name>
    <dbReference type="NCBI Taxonomy" id="3137470"/>
    <lineage>
        <taxon>Bacteria</taxon>
        <taxon>Pseudomonadati</taxon>
        <taxon>Bacteroidota</taxon>
        <taxon>Bacteroidia</taxon>
        <taxon>Bacteroidales</taxon>
        <taxon>Porphyromonadaceae</taxon>
        <taxon>Porphyromonas</taxon>
    </lineage>
</organism>
<dbReference type="Proteomes" id="UP001628220">
    <property type="component" value="Unassembled WGS sequence"/>
</dbReference>
<accession>A0ABQ0E0M5</accession>
<dbReference type="EMBL" id="BAAFSF010000001">
    <property type="protein sequence ID" value="GAB1251272.1"/>
    <property type="molecule type" value="Genomic_DNA"/>
</dbReference>
<evidence type="ECO:0000256" key="1">
    <source>
        <dbReference type="ARBA" id="ARBA00023027"/>
    </source>
</evidence>
<keyword evidence="1" id="KW-0520">NAD</keyword>
<dbReference type="Gene3D" id="3.40.109.10">
    <property type="entry name" value="NADH Oxidase"/>
    <property type="match status" value="1"/>
</dbReference>
<proteinExistence type="predicted"/>
<dbReference type="InterPro" id="IPR000415">
    <property type="entry name" value="Nitroreductase-like"/>
</dbReference>
<reference evidence="3 4" key="1">
    <citation type="journal article" date="2025" name="Int. J. Syst. Evol. Microbiol.">
        <title>Desulfovibrio falkowii sp. nov., Porphyromonas miyakawae sp. nov., Mediterraneibacter flintii sp. nov. and Owariibacterium komagatae gen. nov., sp. nov., isolated from human faeces.</title>
        <authorList>
            <person name="Hamaguchi T."/>
            <person name="Ohara M."/>
            <person name="Hisatomi A."/>
            <person name="Sekiguchi K."/>
            <person name="Takeda J.I."/>
            <person name="Ueyama J."/>
            <person name="Ito M."/>
            <person name="Nishiwaki H."/>
            <person name="Ogi T."/>
            <person name="Hirayama M."/>
            <person name="Ohkuma M."/>
            <person name="Sakamoto M."/>
            <person name="Ohno K."/>
        </authorList>
    </citation>
    <scope>NUCLEOTIDE SEQUENCE [LARGE SCALE GENOMIC DNA]</scope>
    <source>
        <strain evidence="3 4">13CB11C</strain>
    </source>
</reference>
<evidence type="ECO:0000313" key="4">
    <source>
        <dbReference type="Proteomes" id="UP001628220"/>
    </source>
</evidence>
<dbReference type="PROSITE" id="PS51257">
    <property type="entry name" value="PROKAR_LIPOPROTEIN"/>
    <property type="match status" value="1"/>
</dbReference>
<dbReference type="InterPro" id="IPR029479">
    <property type="entry name" value="Nitroreductase"/>
</dbReference>
<evidence type="ECO:0000313" key="3">
    <source>
        <dbReference type="EMBL" id="GAB1251272.1"/>
    </source>
</evidence>
<comment type="caution">
    <text evidence="3">The sequence shown here is derived from an EMBL/GenBank/DDBJ whole genome shotgun (WGS) entry which is preliminary data.</text>
</comment>
<protein>
    <submittedName>
        <fullName evidence="3">Nitroreductase</fullName>
    </submittedName>
</protein>
<sequence length="218" mass="23883">MKLDSEKQVRIKQSILFSACVASVVLLLGSIGCTREKEQSKPTLTNEEKIALFKTRRSVRQYQDEMPSKELLALVTEAGSYAPSGLGKQSAKIVVVTNRAERDRLSRLNMNLRGGESDPFYGAPVVIVVLADKSVPTYLYDGSVVMDNMLNAAHALGLATCWVHGADVMFESKEGKQILKQWGIGDNYVGIANCIVGYAAGEIPQAAPRKADYIQWVE</sequence>
<dbReference type="Pfam" id="PF00881">
    <property type="entry name" value="Nitroreductase"/>
    <property type="match status" value="1"/>
</dbReference>
<dbReference type="SUPFAM" id="SSF55469">
    <property type="entry name" value="FMN-dependent nitroreductase-like"/>
    <property type="match status" value="1"/>
</dbReference>
<name>A0ABQ0E0M5_9PORP</name>
<dbReference type="CDD" id="cd02136">
    <property type="entry name" value="PnbA_NfnB-like"/>
    <property type="match status" value="1"/>
</dbReference>
<dbReference type="PANTHER" id="PTHR23026:SF125">
    <property type="entry name" value="OXYGEN-INSENSITIVE NAD(P)H NITROREDUCTASE"/>
    <property type="match status" value="1"/>
</dbReference>
<dbReference type="InterPro" id="IPR050627">
    <property type="entry name" value="Nitroreductase/BluB"/>
</dbReference>
<keyword evidence="4" id="KW-1185">Reference proteome</keyword>